<dbReference type="Proteomes" id="UP000678679">
    <property type="component" value="Chromosome 2"/>
</dbReference>
<dbReference type="Pfam" id="PF08125">
    <property type="entry name" value="Mannitol_dh_C"/>
    <property type="match status" value="1"/>
</dbReference>
<evidence type="ECO:0000313" key="5">
    <source>
        <dbReference type="EMBL" id="QWG04197.1"/>
    </source>
</evidence>
<dbReference type="InterPro" id="IPR013131">
    <property type="entry name" value="Mannitol_DH_N"/>
</dbReference>
<dbReference type="SUPFAM" id="SSF48179">
    <property type="entry name" value="6-phosphogluconate dehydrogenase C-terminal domain-like"/>
    <property type="match status" value="1"/>
</dbReference>
<dbReference type="InterPro" id="IPR000669">
    <property type="entry name" value="Mannitol_DH"/>
</dbReference>
<dbReference type="PANTHER" id="PTHR30524:SF0">
    <property type="entry name" value="ALTRONATE OXIDOREDUCTASE-RELATED"/>
    <property type="match status" value="1"/>
</dbReference>
<sequence length="482" mass="54707">MQLNRTTANVEKRPIKVLQFGEGNFLRAFIDWMIHEMNVKADFNAGVAVVQPIPQGLGELLSSQDGLYHLYLNGIEKGQLINKKMLVDCIQSVVNPYEDYNAYLQLAEEEELKFVFSNTTEAGITYKAGDAKDKVQDSFPAKLTAFLNHRFEHFKGDASKGLIILPCELIDKNGVKLKEIILKYAADWGLSDDFKTWLDSACTFYNTLVDRIVPGYPKDRIKEIHEELGFEDQLVVEGEQFHLMVMEGDQSIKEVLPFEKAGLNIIVTDNQAPYRTRKVRILNGAHTLMVPVGLLAGIETVRENVENEQVGKFVDDAVTLEVIPSLPSAEGLVEFKEDVMDRFRNPFIQHYLKSIALNSFPKFNTRVLPSITSFIEKEGKVPSHLLMSFAALIKLYDPKNPVGFKPQDNQDVVELLSTVWEEYRSEYFSIDQLVEKVLAYKNVWGQDLNQLPLLKEELSVYLRVIDADGGVHSYFSENVINS</sequence>
<dbReference type="GO" id="GO:0019592">
    <property type="term" value="P:mannitol catabolic process"/>
    <property type="evidence" value="ECO:0007669"/>
    <property type="project" value="TreeGrafter"/>
</dbReference>
<organism evidence="5 6">
    <name type="scientific">Flammeovirga yaeyamensis</name>
    <dbReference type="NCBI Taxonomy" id="367791"/>
    <lineage>
        <taxon>Bacteria</taxon>
        <taxon>Pseudomonadati</taxon>
        <taxon>Bacteroidota</taxon>
        <taxon>Cytophagia</taxon>
        <taxon>Cytophagales</taxon>
        <taxon>Flammeovirgaceae</taxon>
        <taxon>Flammeovirga</taxon>
    </lineage>
</organism>
<reference evidence="5 6" key="1">
    <citation type="submission" date="2021-05" db="EMBL/GenBank/DDBJ databases">
        <title>Comparative genomic studies on the polysaccharide-degrading batcterial strains of the Flammeovirga genus.</title>
        <authorList>
            <person name="Zewei F."/>
            <person name="Zheng Z."/>
            <person name="Yu L."/>
            <person name="Ruyue G."/>
            <person name="Yanhong M."/>
            <person name="Yuanyuan C."/>
            <person name="Jingyan G."/>
            <person name="Wenjun H."/>
        </authorList>
    </citation>
    <scope>NUCLEOTIDE SEQUENCE [LARGE SCALE GENOMIC DNA]</scope>
    <source>
        <strain evidence="5 6">NBRC:100898</strain>
    </source>
</reference>
<protein>
    <submittedName>
        <fullName evidence="5">Tagaturonate reductase</fullName>
    </submittedName>
</protein>
<dbReference type="InterPro" id="IPR013328">
    <property type="entry name" value="6PGD_dom2"/>
</dbReference>
<dbReference type="AlphaFoldDB" id="A0AAX1N9R3"/>
<evidence type="ECO:0000313" key="6">
    <source>
        <dbReference type="Proteomes" id="UP000678679"/>
    </source>
</evidence>
<dbReference type="Gene3D" id="1.10.1040.10">
    <property type="entry name" value="N-(1-d-carboxylethyl)-l-norvaline Dehydrogenase, domain 2"/>
    <property type="match status" value="1"/>
</dbReference>
<feature type="domain" description="Mannitol dehydrogenase C-terminal" evidence="4">
    <location>
        <begin position="272"/>
        <end position="458"/>
    </location>
</feature>
<name>A0AAX1N9R3_9BACT</name>
<dbReference type="RefSeq" id="WP_169663685.1">
    <property type="nucleotide sequence ID" value="NZ_CP076133.1"/>
</dbReference>
<accession>A0AAX1N9R3</accession>
<evidence type="ECO:0000259" key="4">
    <source>
        <dbReference type="Pfam" id="PF08125"/>
    </source>
</evidence>
<dbReference type="GO" id="GO:0005829">
    <property type="term" value="C:cytosol"/>
    <property type="evidence" value="ECO:0007669"/>
    <property type="project" value="TreeGrafter"/>
</dbReference>
<dbReference type="KEGG" id="fya:KMW28_25225"/>
<dbReference type="SUPFAM" id="SSF51735">
    <property type="entry name" value="NAD(P)-binding Rossmann-fold domains"/>
    <property type="match status" value="1"/>
</dbReference>
<proteinExistence type="predicted"/>
<keyword evidence="1" id="KW-0560">Oxidoreductase</keyword>
<dbReference type="NCBIfam" id="NF002969">
    <property type="entry name" value="PRK03643.1"/>
    <property type="match status" value="1"/>
</dbReference>
<gene>
    <name evidence="5" type="ORF">KMW28_25225</name>
</gene>
<keyword evidence="2" id="KW-0520">NAD</keyword>
<dbReference type="GO" id="GO:0008926">
    <property type="term" value="F:mannitol-1-phosphate 5-dehydrogenase activity"/>
    <property type="evidence" value="ECO:0007669"/>
    <property type="project" value="TreeGrafter"/>
</dbReference>
<evidence type="ECO:0000256" key="2">
    <source>
        <dbReference type="ARBA" id="ARBA00023027"/>
    </source>
</evidence>
<dbReference type="InterPro" id="IPR008927">
    <property type="entry name" value="6-PGluconate_DH-like_C_sf"/>
</dbReference>
<keyword evidence="6" id="KW-1185">Reference proteome</keyword>
<dbReference type="InterPro" id="IPR013118">
    <property type="entry name" value="Mannitol_DH_C"/>
</dbReference>
<evidence type="ECO:0000256" key="1">
    <source>
        <dbReference type="ARBA" id="ARBA00023002"/>
    </source>
</evidence>
<dbReference type="PANTHER" id="PTHR30524">
    <property type="entry name" value="MANNITOL-1-PHOSPHATE 5-DEHYDROGENASE"/>
    <property type="match status" value="1"/>
</dbReference>
<dbReference type="InterPro" id="IPR036291">
    <property type="entry name" value="NAD(P)-bd_dom_sf"/>
</dbReference>
<dbReference type="PRINTS" id="PR00084">
    <property type="entry name" value="MTLDHDRGNASE"/>
</dbReference>
<evidence type="ECO:0000259" key="3">
    <source>
        <dbReference type="Pfam" id="PF01232"/>
    </source>
</evidence>
<dbReference type="Pfam" id="PF01232">
    <property type="entry name" value="Mannitol_dh"/>
    <property type="match status" value="1"/>
</dbReference>
<dbReference type="EMBL" id="CP076133">
    <property type="protein sequence ID" value="QWG04197.1"/>
    <property type="molecule type" value="Genomic_DNA"/>
</dbReference>
<feature type="domain" description="Mannitol dehydrogenase N-terminal" evidence="3">
    <location>
        <begin position="16"/>
        <end position="254"/>
    </location>
</feature>
<dbReference type="Gene3D" id="3.40.50.720">
    <property type="entry name" value="NAD(P)-binding Rossmann-like Domain"/>
    <property type="match status" value="1"/>
</dbReference>